<feature type="coiled-coil region" evidence="1">
    <location>
        <begin position="51"/>
        <end position="127"/>
    </location>
</feature>
<protein>
    <submittedName>
        <fullName evidence="2">Uncharacterized protein</fullName>
    </submittedName>
</protein>
<reference evidence="3" key="1">
    <citation type="submission" date="2011-07" db="EMBL/GenBank/DDBJ databases">
        <authorList>
            <consortium name="Caenorhabditis brenneri Sequencing and Analysis Consortium"/>
            <person name="Wilson R.K."/>
        </authorList>
    </citation>
    <scope>NUCLEOTIDE SEQUENCE [LARGE SCALE GENOMIC DNA]</scope>
    <source>
        <strain evidence="3">PB2801</strain>
    </source>
</reference>
<dbReference type="AlphaFoldDB" id="G0M868"/>
<sequence>MEAEQHDLKYWKARCAEKDVQLREKNVRIDALVASNKRRNARLRTYEKKCKDVMKEAVEDHKNKRETLKTKLNTKANMLESANLRVQQYSEFLSSAHNQIETQQNQIFALKQQIELMQRQNDNNNRNRQN</sequence>
<name>G0M868_CAEBE</name>
<dbReference type="HOGENOM" id="CLU_1939944_0_0_1"/>
<keyword evidence="3" id="KW-1185">Reference proteome</keyword>
<organism evidence="3">
    <name type="scientific">Caenorhabditis brenneri</name>
    <name type="common">Nematode worm</name>
    <dbReference type="NCBI Taxonomy" id="135651"/>
    <lineage>
        <taxon>Eukaryota</taxon>
        <taxon>Metazoa</taxon>
        <taxon>Ecdysozoa</taxon>
        <taxon>Nematoda</taxon>
        <taxon>Chromadorea</taxon>
        <taxon>Rhabditida</taxon>
        <taxon>Rhabditina</taxon>
        <taxon>Rhabditomorpha</taxon>
        <taxon>Rhabditoidea</taxon>
        <taxon>Rhabditidae</taxon>
        <taxon>Peloderinae</taxon>
        <taxon>Caenorhabditis</taxon>
    </lineage>
</organism>
<evidence type="ECO:0000313" key="3">
    <source>
        <dbReference type="Proteomes" id="UP000008068"/>
    </source>
</evidence>
<gene>
    <name evidence="2" type="ORF">CAEBREN_19844</name>
</gene>
<dbReference type="Proteomes" id="UP000008068">
    <property type="component" value="Unassembled WGS sequence"/>
</dbReference>
<evidence type="ECO:0000256" key="1">
    <source>
        <dbReference type="SAM" id="Coils"/>
    </source>
</evidence>
<dbReference type="EMBL" id="GL379786">
    <property type="protein sequence ID" value="EGT30534.1"/>
    <property type="molecule type" value="Genomic_DNA"/>
</dbReference>
<dbReference type="InParanoid" id="G0M868"/>
<accession>G0M868</accession>
<keyword evidence="1" id="KW-0175">Coiled coil</keyword>
<proteinExistence type="predicted"/>
<evidence type="ECO:0000313" key="2">
    <source>
        <dbReference type="EMBL" id="EGT30534.1"/>
    </source>
</evidence>